<name>A0ABP8K7E9_9BACT</name>
<keyword evidence="3" id="KW-1185">Reference proteome</keyword>
<feature type="domain" description="DUF4397" evidence="1">
    <location>
        <begin position="48"/>
        <end position="185"/>
    </location>
</feature>
<dbReference type="EMBL" id="BAABHB010000002">
    <property type="protein sequence ID" value="GAA4401848.1"/>
    <property type="molecule type" value="Genomic_DNA"/>
</dbReference>
<sequence length="283" mass="29046">MRTYLNYTGTIAVTGVLATALLIGCQSTEYPDPQPATGPSTNQARFLFVNAAPGAPALNFLVENNQAAQSVAYGQSSTGYTAAQAGTIQLRARAASGTIGGVLGNNDIVFRAGATNQTNFAASANTSYTVFVTDTLNRPRPTTSGATNQGGPQFLVVTDNLTAPTAGNAGVRFFHLAPDAPAVSVRLQPQTTGQTAPTFLNRTYRTTSTGTGATAVNFANFTSVPAGAYTVQVFTGATIPATGNPVLSQTITLEAGKLYTLFARGLVRGTGANALALGQVINN</sequence>
<dbReference type="RefSeq" id="WP_345265818.1">
    <property type="nucleotide sequence ID" value="NZ_BAABHB010000002.1"/>
</dbReference>
<proteinExistence type="predicted"/>
<evidence type="ECO:0000313" key="2">
    <source>
        <dbReference type="EMBL" id="GAA4401848.1"/>
    </source>
</evidence>
<reference evidence="3" key="1">
    <citation type="journal article" date="2019" name="Int. J. Syst. Evol. Microbiol.">
        <title>The Global Catalogue of Microorganisms (GCM) 10K type strain sequencing project: providing services to taxonomists for standard genome sequencing and annotation.</title>
        <authorList>
            <consortium name="The Broad Institute Genomics Platform"/>
            <consortium name="The Broad Institute Genome Sequencing Center for Infectious Disease"/>
            <person name="Wu L."/>
            <person name="Ma J."/>
        </authorList>
    </citation>
    <scope>NUCLEOTIDE SEQUENCE [LARGE SCALE GENOMIC DNA]</scope>
    <source>
        <strain evidence="3">JCM 17925</strain>
    </source>
</reference>
<dbReference type="Proteomes" id="UP001500936">
    <property type="component" value="Unassembled WGS sequence"/>
</dbReference>
<evidence type="ECO:0000259" key="1">
    <source>
        <dbReference type="Pfam" id="PF14344"/>
    </source>
</evidence>
<dbReference type="Pfam" id="PF14344">
    <property type="entry name" value="DUF4397"/>
    <property type="match status" value="1"/>
</dbReference>
<evidence type="ECO:0000313" key="3">
    <source>
        <dbReference type="Proteomes" id="UP001500936"/>
    </source>
</evidence>
<gene>
    <name evidence="2" type="ORF">GCM10023187_16430</name>
</gene>
<organism evidence="2 3">
    <name type="scientific">Nibrella viscosa</name>
    <dbReference type="NCBI Taxonomy" id="1084524"/>
    <lineage>
        <taxon>Bacteria</taxon>
        <taxon>Pseudomonadati</taxon>
        <taxon>Bacteroidota</taxon>
        <taxon>Cytophagia</taxon>
        <taxon>Cytophagales</taxon>
        <taxon>Spirosomataceae</taxon>
        <taxon>Nibrella</taxon>
    </lineage>
</organism>
<dbReference type="InterPro" id="IPR025510">
    <property type="entry name" value="DUF4397"/>
</dbReference>
<protein>
    <submittedName>
        <fullName evidence="2">DUF4397 domain-containing protein</fullName>
    </submittedName>
</protein>
<comment type="caution">
    <text evidence="2">The sequence shown here is derived from an EMBL/GenBank/DDBJ whole genome shotgun (WGS) entry which is preliminary data.</text>
</comment>
<dbReference type="PROSITE" id="PS51257">
    <property type="entry name" value="PROKAR_LIPOPROTEIN"/>
    <property type="match status" value="1"/>
</dbReference>
<accession>A0ABP8K7E9</accession>